<dbReference type="Pfam" id="PF00133">
    <property type="entry name" value="tRNA-synt_1"/>
    <property type="match status" value="1"/>
</dbReference>
<dbReference type="EC" id="6.1.1.5" evidence="10"/>
<dbReference type="PROSITE" id="PS00178">
    <property type="entry name" value="AA_TRNA_LIGASE_I"/>
    <property type="match status" value="1"/>
</dbReference>
<keyword evidence="4 10" id="KW-0547">Nucleotide-binding</keyword>
<keyword evidence="5 10" id="KW-0067">ATP-binding</keyword>
<dbReference type="InterPro" id="IPR009080">
    <property type="entry name" value="tRNAsynth_Ia_anticodon-bd"/>
</dbReference>
<evidence type="ECO:0000259" key="12">
    <source>
        <dbReference type="Pfam" id="PF08264"/>
    </source>
</evidence>
<feature type="domain" description="Methionyl/Valyl/Leucyl/Isoleucyl-tRNA synthetase anticodon-binding" evidence="12">
    <location>
        <begin position="702"/>
        <end position="855"/>
    </location>
</feature>
<evidence type="ECO:0000256" key="5">
    <source>
        <dbReference type="ARBA" id="ARBA00022840"/>
    </source>
</evidence>
<feature type="binding site" evidence="10">
    <location>
        <position position="621"/>
    </location>
    <ligand>
        <name>ATP</name>
        <dbReference type="ChEBI" id="CHEBI:30616"/>
    </ligand>
</feature>
<dbReference type="GO" id="GO:0002161">
    <property type="term" value="F:aminoacyl-tRNA deacylase activity"/>
    <property type="evidence" value="ECO:0007669"/>
    <property type="project" value="InterPro"/>
</dbReference>
<comment type="domain">
    <text evidence="10">IleRS has two distinct active sites: one for aminoacylation and one for editing. The misactivated valine is translocated from the active site to the editing site, which sterically excludes the correctly activated isoleucine. The single editing site contains two valyl binding pockets, one specific for each substrate (Val-AMP or Val-tRNA(Ile)).</text>
</comment>
<feature type="binding site" evidence="10">
    <location>
        <position position="925"/>
    </location>
    <ligand>
        <name>Zn(2+)</name>
        <dbReference type="ChEBI" id="CHEBI:29105"/>
    </ligand>
</feature>
<dbReference type="InterPro" id="IPR050081">
    <property type="entry name" value="Ile-tRNA_ligase"/>
</dbReference>
<keyword evidence="2 10" id="KW-0963">Cytoplasm</keyword>
<dbReference type="EMBL" id="ACGK02000001">
    <property type="protein sequence ID" value="EGF23693.1"/>
    <property type="molecule type" value="Genomic_DNA"/>
</dbReference>
<feature type="domain" description="Aminoacyl-tRNA synthetase class Ia" evidence="11">
    <location>
        <begin position="29"/>
        <end position="655"/>
    </location>
</feature>
<reference evidence="13 14" key="1">
    <citation type="submission" date="2011-02" db="EMBL/GenBank/DDBJ databases">
        <authorList>
            <person name="Muzny D."/>
            <person name="Qin X."/>
            <person name="Buhay C."/>
            <person name="Dugan-Rocha S."/>
            <person name="Ding Y."/>
            <person name="Chen G."/>
            <person name="Hawes A."/>
            <person name="Holder M."/>
            <person name="Jhangiani S."/>
            <person name="Johnson A."/>
            <person name="Khan Z."/>
            <person name="Li Z."/>
            <person name="Liu W."/>
            <person name="Liu X."/>
            <person name="Perez L."/>
            <person name="Shen H."/>
            <person name="Wang Q."/>
            <person name="Watt J."/>
            <person name="Xi L."/>
            <person name="Xin Y."/>
            <person name="Zhou J."/>
            <person name="Deng J."/>
            <person name="Jiang H."/>
            <person name="Liu Y."/>
            <person name="Qu J."/>
            <person name="Song X.-Z."/>
            <person name="Zhang L."/>
            <person name="Villasana D."/>
            <person name="Johnson A."/>
            <person name="Liu J."/>
            <person name="Liyanage D."/>
            <person name="Lorensuhewa L."/>
            <person name="Robinson T."/>
            <person name="Song A."/>
            <person name="Song B.-B."/>
            <person name="Dinh H."/>
            <person name="Thornton R."/>
            <person name="Coyle M."/>
            <person name="Francisco L."/>
            <person name="Jackson L."/>
            <person name="Javaid M."/>
            <person name="Korchina V."/>
            <person name="Kovar C."/>
            <person name="Mata R."/>
            <person name="Mathew T."/>
            <person name="Ngo R."/>
            <person name="Nguyen L."/>
            <person name="Nguyen N."/>
            <person name="Okwuonu G."/>
            <person name="Ongeri F."/>
            <person name="Pham C."/>
            <person name="Simmons D."/>
            <person name="Wilczek-Boney K."/>
            <person name="Hale W."/>
            <person name="Jakkamsetti A."/>
            <person name="Pham P."/>
            <person name="Ruth R."/>
            <person name="San Lucas F."/>
            <person name="Warren J."/>
            <person name="Zhang J."/>
            <person name="Zhao Z."/>
            <person name="Zhou C."/>
            <person name="Zhu D."/>
            <person name="Lee S."/>
            <person name="Bess C."/>
            <person name="Blankenburg K."/>
            <person name="Forbes L."/>
            <person name="Fu Q."/>
            <person name="Gubbala S."/>
            <person name="Hirani K."/>
            <person name="Jayaseelan J.C."/>
            <person name="Lara F."/>
            <person name="Munidasa M."/>
            <person name="Palculict T."/>
            <person name="Patil S."/>
            <person name="Pu L.-L."/>
            <person name="Saada N."/>
            <person name="Tang L."/>
            <person name="Weissenberger G."/>
            <person name="Zhu Y."/>
            <person name="Hemphill L."/>
            <person name="Shang Y."/>
            <person name="Youmans B."/>
            <person name="Ayvaz T."/>
            <person name="Ross M."/>
            <person name="Santibanez J."/>
            <person name="Aqrawi P."/>
            <person name="Gross S."/>
            <person name="Joshi V."/>
            <person name="Fowler G."/>
            <person name="Nazareth L."/>
            <person name="Reid J."/>
            <person name="Worley K."/>
            <person name="Petrosino J."/>
            <person name="Highlander S."/>
            <person name="Gibbs R."/>
        </authorList>
    </citation>
    <scope>NUCLEOTIDE SEQUENCE [LARGE SCALE GENOMIC DNA]</scope>
    <source>
        <strain evidence="13 14">DSM 15829</strain>
    </source>
</reference>
<comment type="similarity">
    <text evidence="1 10">Belongs to the class-I aminoacyl-tRNA synthetase family. IleS type 1 subfamily.</text>
</comment>
<evidence type="ECO:0000256" key="7">
    <source>
        <dbReference type="ARBA" id="ARBA00023146"/>
    </source>
</evidence>
<dbReference type="CDD" id="cd07960">
    <property type="entry name" value="Anticodon_Ia_Ile_BEm"/>
    <property type="match status" value="1"/>
</dbReference>
<dbReference type="PRINTS" id="PR00984">
    <property type="entry name" value="TRNASYNTHILE"/>
</dbReference>
<evidence type="ECO:0000313" key="14">
    <source>
        <dbReference type="Proteomes" id="UP000005947"/>
    </source>
</evidence>
<accession>F1T4P9</accession>
<dbReference type="OrthoDB" id="9810365at2"/>
<dbReference type="NCBIfam" id="TIGR00392">
    <property type="entry name" value="ileS"/>
    <property type="match status" value="1"/>
</dbReference>
<dbReference type="AlphaFoldDB" id="F1T4P9"/>
<dbReference type="HAMAP" id="MF_02002">
    <property type="entry name" value="Ile_tRNA_synth_type1"/>
    <property type="match status" value="1"/>
</dbReference>
<name>F1T4P9_9ACTN</name>
<keyword evidence="14" id="KW-1185">Reference proteome</keyword>
<dbReference type="Proteomes" id="UP000005947">
    <property type="component" value="Unassembled WGS sequence"/>
</dbReference>
<comment type="function">
    <text evidence="8 10">Catalyzes the attachment of isoleucine to tRNA(Ile). As IleRS can inadvertently accommodate and process structurally similar amino acids such as valine, to avoid such errors it has two additional distinct tRNA(Ile)-dependent editing activities. One activity is designated as 'pretransfer' editing and involves the hydrolysis of activated Val-AMP. The other activity is designated 'posttransfer' editing and involves deacylation of mischarged Val-tRNA(Ile).</text>
</comment>
<organism evidence="13 14">
    <name type="scientific">Fannyhessea vaginae DSM 15829</name>
    <dbReference type="NCBI Taxonomy" id="525256"/>
    <lineage>
        <taxon>Bacteria</taxon>
        <taxon>Bacillati</taxon>
        <taxon>Actinomycetota</taxon>
        <taxon>Coriobacteriia</taxon>
        <taxon>Coriobacteriales</taxon>
        <taxon>Atopobiaceae</taxon>
        <taxon>Fannyhessea</taxon>
    </lineage>
</organism>
<comment type="subunit">
    <text evidence="10">Monomer.</text>
</comment>
<dbReference type="GO" id="GO:0004822">
    <property type="term" value="F:isoleucine-tRNA ligase activity"/>
    <property type="evidence" value="ECO:0007669"/>
    <property type="project" value="UniProtKB-UniRule"/>
</dbReference>
<dbReference type="InterPro" id="IPR014729">
    <property type="entry name" value="Rossmann-like_a/b/a_fold"/>
</dbReference>
<evidence type="ECO:0000259" key="11">
    <source>
        <dbReference type="Pfam" id="PF00133"/>
    </source>
</evidence>
<dbReference type="RefSeq" id="WP_006302821.1">
    <property type="nucleotide sequence ID" value="NZ_ACGK02000001.1"/>
</dbReference>
<dbReference type="GO" id="GO:0005829">
    <property type="term" value="C:cytosol"/>
    <property type="evidence" value="ECO:0007669"/>
    <property type="project" value="TreeGrafter"/>
</dbReference>
<proteinExistence type="inferred from homology"/>
<dbReference type="eggNOG" id="COG0060">
    <property type="taxonomic scope" value="Bacteria"/>
</dbReference>
<dbReference type="PANTHER" id="PTHR42765:SF1">
    <property type="entry name" value="ISOLEUCINE--TRNA LIGASE, MITOCHONDRIAL"/>
    <property type="match status" value="1"/>
</dbReference>
<dbReference type="SUPFAM" id="SSF47323">
    <property type="entry name" value="Anticodon-binding domain of a subclass of class I aminoacyl-tRNA synthetases"/>
    <property type="match status" value="1"/>
</dbReference>
<dbReference type="GeneID" id="93210240"/>
<dbReference type="GO" id="GO:0005524">
    <property type="term" value="F:ATP binding"/>
    <property type="evidence" value="ECO:0007669"/>
    <property type="project" value="UniProtKB-UniRule"/>
</dbReference>
<feature type="binding site" evidence="10">
    <location>
        <position position="577"/>
    </location>
    <ligand>
        <name>L-isoleucyl-5'-AMP</name>
        <dbReference type="ChEBI" id="CHEBI:178002"/>
    </ligand>
</feature>
<comment type="subcellular location">
    <subcellularLocation>
        <location evidence="10">Cytoplasm</location>
    </subcellularLocation>
</comment>
<evidence type="ECO:0000313" key="13">
    <source>
        <dbReference type="EMBL" id="EGF23693.1"/>
    </source>
</evidence>
<dbReference type="SUPFAM" id="SSF50677">
    <property type="entry name" value="ValRS/IleRS/LeuRS editing domain"/>
    <property type="match status" value="1"/>
</dbReference>
<evidence type="ECO:0000256" key="6">
    <source>
        <dbReference type="ARBA" id="ARBA00022917"/>
    </source>
</evidence>
<dbReference type="InterPro" id="IPR023585">
    <property type="entry name" value="Ile-tRNA-ligase_type1"/>
</dbReference>
<comment type="catalytic activity">
    <reaction evidence="9 10">
        <text>tRNA(Ile) + L-isoleucine + ATP = L-isoleucyl-tRNA(Ile) + AMP + diphosphate</text>
        <dbReference type="Rhea" id="RHEA:11060"/>
        <dbReference type="Rhea" id="RHEA-COMP:9666"/>
        <dbReference type="Rhea" id="RHEA-COMP:9695"/>
        <dbReference type="ChEBI" id="CHEBI:30616"/>
        <dbReference type="ChEBI" id="CHEBI:33019"/>
        <dbReference type="ChEBI" id="CHEBI:58045"/>
        <dbReference type="ChEBI" id="CHEBI:78442"/>
        <dbReference type="ChEBI" id="CHEBI:78528"/>
        <dbReference type="ChEBI" id="CHEBI:456215"/>
        <dbReference type="EC" id="6.1.1.5"/>
    </reaction>
</comment>
<evidence type="ECO:0000256" key="9">
    <source>
        <dbReference type="ARBA" id="ARBA00048359"/>
    </source>
</evidence>
<dbReference type="GO" id="GO:0000049">
    <property type="term" value="F:tRNA binding"/>
    <property type="evidence" value="ECO:0007669"/>
    <property type="project" value="InterPro"/>
</dbReference>
<comment type="cofactor">
    <cofactor evidence="10">
        <name>Zn(2+)</name>
        <dbReference type="ChEBI" id="CHEBI:29105"/>
    </cofactor>
    <text evidence="10">Binds 1 zinc ion per subunit.</text>
</comment>
<feature type="binding site" evidence="10">
    <location>
        <position position="910"/>
    </location>
    <ligand>
        <name>Zn(2+)</name>
        <dbReference type="ChEBI" id="CHEBI:29105"/>
    </ligand>
</feature>
<feature type="binding site" evidence="10">
    <location>
        <position position="928"/>
    </location>
    <ligand>
        <name>Zn(2+)</name>
        <dbReference type="ChEBI" id="CHEBI:29105"/>
    </ligand>
</feature>
<evidence type="ECO:0000256" key="4">
    <source>
        <dbReference type="ARBA" id="ARBA00022741"/>
    </source>
</evidence>
<evidence type="ECO:0000256" key="3">
    <source>
        <dbReference type="ARBA" id="ARBA00022598"/>
    </source>
</evidence>
<feature type="binding site" evidence="10">
    <location>
        <position position="913"/>
    </location>
    <ligand>
        <name>Zn(2+)</name>
        <dbReference type="ChEBI" id="CHEBI:29105"/>
    </ligand>
</feature>
<evidence type="ECO:0000256" key="2">
    <source>
        <dbReference type="ARBA" id="ARBA00022490"/>
    </source>
</evidence>
<keyword evidence="10" id="KW-0862">Zinc</keyword>
<feature type="short sequence motif" description="'HIGH' region" evidence="10">
    <location>
        <begin position="59"/>
        <end position="69"/>
    </location>
</feature>
<dbReference type="InterPro" id="IPR009008">
    <property type="entry name" value="Val/Leu/Ile-tRNA-synth_edit"/>
</dbReference>
<protein>
    <recommendedName>
        <fullName evidence="10">Isoleucine--tRNA ligase</fullName>
        <ecNumber evidence="10">6.1.1.5</ecNumber>
    </recommendedName>
    <alternativeName>
        <fullName evidence="10">Isoleucyl-tRNA synthetase</fullName>
        <shortName evidence="10">IleRS</shortName>
    </alternativeName>
</protein>
<feature type="short sequence motif" description="'KMSKS' region" evidence="10">
    <location>
        <begin position="618"/>
        <end position="622"/>
    </location>
</feature>
<dbReference type="InterPro" id="IPR001412">
    <property type="entry name" value="aa-tRNA-synth_I_CS"/>
</dbReference>
<dbReference type="GO" id="GO:0006428">
    <property type="term" value="P:isoleucyl-tRNA aminoacylation"/>
    <property type="evidence" value="ECO:0007669"/>
    <property type="project" value="UniProtKB-UniRule"/>
</dbReference>
<dbReference type="Gene3D" id="1.10.730.20">
    <property type="match status" value="1"/>
</dbReference>
<evidence type="ECO:0000256" key="10">
    <source>
        <dbReference type="HAMAP-Rule" id="MF_02002"/>
    </source>
</evidence>
<keyword evidence="10" id="KW-0479">Metal-binding</keyword>
<comment type="caution">
    <text evidence="13">The sequence shown here is derived from an EMBL/GenBank/DDBJ whole genome shotgun (WGS) entry which is preliminary data.</text>
</comment>
<keyword evidence="6 10" id="KW-0648">Protein biosynthesis</keyword>
<dbReference type="InterPro" id="IPR033708">
    <property type="entry name" value="Anticodon_Ile_BEm"/>
</dbReference>
<dbReference type="InterPro" id="IPR013155">
    <property type="entry name" value="M/V/L/I-tRNA-synth_anticd-bd"/>
</dbReference>
<gene>
    <name evidence="10 13" type="primary">ileS</name>
    <name evidence="13" type="ORF">HMPREF0091_10640</name>
</gene>
<dbReference type="PANTHER" id="PTHR42765">
    <property type="entry name" value="SOLEUCYL-TRNA SYNTHETASE"/>
    <property type="match status" value="1"/>
</dbReference>
<dbReference type="GO" id="GO:0008270">
    <property type="term" value="F:zinc ion binding"/>
    <property type="evidence" value="ECO:0007669"/>
    <property type="project" value="UniProtKB-UniRule"/>
</dbReference>
<dbReference type="InterPro" id="IPR002300">
    <property type="entry name" value="aa-tRNA-synth_Ia"/>
</dbReference>
<evidence type="ECO:0000256" key="1">
    <source>
        <dbReference type="ARBA" id="ARBA00006887"/>
    </source>
</evidence>
<keyword evidence="3 10" id="KW-0436">Ligase</keyword>
<dbReference type="Gene3D" id="1.10.10.830">
    <property type="entry name" value="Ile-tRNA synthetase CP2 domain-like"/>
    <property type="match status" value="1"/>
</dbReference>
<evidence type="ECO:0000256" key="8">
    <source>
        <dbReference type="ARBA" id="ARBA00025217"/>
    </source>
</evidence>
<keyword evidence="7 10" id="KW-0030">Aminoacyl-tRNA synthetase</keyword>
<dbReference type="Pfam" id="PF08264">
    <property type="entry name" value="Anticodon_1"/>
    <property type="match status" value="1"/>
</dbReference>
<dbReference type="SUPFAM" id="SSF52374">
    <property type="entry name" value="Nucleotidylyl transferase"/>
    <property type="match status" value="1"/>
</dbReference>
<sequence length="935" mass="105516">MANEYKSSMNLPKTSFAMRAGLAQNEPKRLKMWEENHVYELLQAQNEGHDKFVLHDGPPYANGPIHLGHALNKISKDIINRYWSMRGFQTPFIPGWDCHGQPIEHKVEQMLGTQKFNQLSTAKIRELCRKMAVEQVDTQRQGFKRLGVLAKWNDPYLTYTHDYDATDIEIFKKIYDKGSIYRGRKPVHWCMYCHTALSEAEIEYGDEISPAIFVRFAMKSVPAGLEAYADNLWVDIWTTTPWTLPADDCVILHPEATYVGVLVDGRCELMAEALVKKCCEKFGYDSYELARDAQGNTWRGTGTQLQGNTYLLPIFGEQGETGVFIYADYVTLDDGTGVVHSAPGHGVDDYIAGCKFGVPVVMPVDDNGCFYEGDGLGTGGPFSGMNVNDANPCVIDWLTKRHTLILHEDISHSYPHCWRCKKPVIFRATDQWFVSMDQTNLRKQATQELAHVTFYPAHAARRIGTMVEGRPDWCISRQRNWGVPIPAFTCKDCGELVLNDATLDKTIELFKNCGSDAWFTQDPQDYLGDACVCPACESHNLQANKDILDVWWDSGVSHTAVCKHRPELQFPADMYLEGSDQHRGWFMSSLMTSVGAYGMAPYKSVVSQGFTLDGQGRKMSKSLGNVIDPNKVCATQGADIIRLWVASVDTSVDVSCDEEILSHVGNAYRHFRNTFRFLLGELEDQFDLATDGLAFDDLSDYDKCVLTRMCEVHNQVTQAYQDYKFNQVYRTLYDYVVTELSQGYLNATKDRVYCGATTGLERRSALTTWSYLLAMLVRDLQPILVFTCDEVLEHMPQSLREGKTFAALLSWFSAPVDEKHMATYLPAYKALVQIRNSFTKAYERAREDTSFEENTTQATLARISLTLDMKKALEVVPHLDIAEALVCSAVELSDGKDLSCSVVQATGEKCPRCWNWRHLESDGLCSRCSKVMGNL</sequence>
<dbReference type="InterPro" id="IPR002301">
    <property type="entry name" value="Ile-tRNA-ligase"/>
</dbReference>
<dbReference type="Gene3D" id="3.40.50.620">
    <property type="entry name" value="HUPs"/>
    <property type="match status" value="2"/>
</dbReference>